<evidence type="ECO:0000256" key="1">
    <source>
        <dbReference type="SAM" id="Coils"/>
    </source>
</evidence>
<evidence type="ECO:0000313" key="3">
    <source>
        <dbReference type="Proteomes" id="UP001530315"/>
    </source>
</evidence>
<evidence type="ECO:0000313" key="2">
    <source>
        <dbReference type="EMBL" id="KAL3776089.1"/>
    </source>
</evidence>
<dbReference type="EMBL" id="JALLAZ020001371">
    <property type="protein sequence ID" value="KAL3776089.1"/>
    <property type="molecule type" value="Genomic_DNA"/>
</dbReference>
<keyword evidence="1" id="KW-0175">Coiled coil</keyword>
<dbReference type="AlphaFoldDB" id="A0ABD3NJM8"/>
<dbReference type="Proteomes" id="UP001530315">
    <property type="component" value="Unassembled WGS sequence"/>
</dbReference>
<reference evidence="2 3" key="1">
    <citation type="submission" date="2024-10" db="EMBL/GenBank/DDBJ databases">
        <title>Updated reference genomes for cyclostephanoid diatoms.</title>
        <authorList>
            <person name="Roberts W.R."/>
            <person name="Alverson A.J."/>
        </authorList>
    </citation>
    <scope>NUCLEOTIDE SEQUENCE [LARGE SCALE GENOMIC DNA]</scope>
    <source>
        <strain evidence="2 3">AJA276-08</strain>
    </source>
</reference>
<name>A0ABD3NJM8_9STRA</name>
<comment type="caution">
    <text evidence="2">The sequence shown here is derived from an EMBL/GenBank/DDBJ whole genome shotgun (WGS) entry which is preliminary data.</text>
</comment>
<sequence length="945" mass="105748">MMGTTSLPRTRITADQIEADLSKANARLAHVQNQQHGTCDSNSHNENNNSAAVELFRRARELQDQIELLDLNRGVVKLVSDVVAKSRNNRVLESGDEDASLTLLSNATETCTALGFLLLQHNQQSNEEFCGTSVGRHPYYTALAKWYDSLHHSTKAIALNVFRKQLRHHAPEYPSNQRSSALISEALSTSSSSSSSCYYAWNLASRCLVELQVIYDALQIVQQKQGQPSSWRLDILDELCQPLADRVRFHFLEEQSSGIMSCAATTNNNTGQIGGGGCNASKLDRLPEWLFRYLREVVENHGVHSLVMLEGVRPLVNSVIDSIAVRALEELEGVDNEEDVLDFGRGVFEVQGERNTITDSSSGSLRTDKILQHLKCQKYDHAPTYFLREVARMARHAIRAKSFFHHPDVVGSECRDRTIALRGIEQLFLFDSFIYDKAKEGERNEYDQCGEKECREGSVIFSPPRMVKTFLLTDGSLLQWWFEEERDGMSTLLRECASSTMLHSYRSQFEESNVGGEGGARFPNIIEISAAADSADRQQRLYLQISELFVALLHAARCKCYTIAHEQYSQMYIANIVAPLCSEYLDLVHTEASWLRKRLLARPPVLRSANLPSDAFLTWNTSEWASLITGTNLAARAILLHQTKMNHSNHHHGVLDGVGESMKHLCAAMVDEFTSAFVETILMERGKLASYIMRAPFLLSQQSHNLDSPERRRKKDKDMSIRNMNLALSPDLNDSFHVISVVLETCNQLMLKLRAMLPSDQSSSNKPSNALYHGCRSIYGALRFAIGQKLLDIAIDPQGMTPEIYIDGAMQFQHDVMAFDRLFRVGDGSGAEENRIAASKVFEPGPMERAVTASRLMSLESSQIQAIREALRALAVPNSSAVGSIFGRGRGDELSGESSVSHERLDVDDFYSDERLMDEAVSMLEAKNFGALSLDEALSILNRRC</sequence>
<gene>
    <name evidence="2" type="ORF">ACHAW5_002741</name>
</gene>
<organism evidence="2 3">
    <name type="scientific">Stephanodiscus triporus</name>
    <dbReference type="NCBI Taxonomy" id="2934178"/>
    <lineage>
        <taxon>Eukaryota</taxon>
        <taxon>Sar</taxon>
        <taxon>Stramenopiles</taxon>
        <taxon>Ochrophyta</taxon>
        <taxon>Bacillariophyta</taxon>
        <taxon>Coscinodiscophyceae</taxon>
        <taxon>Thalassiosirophycidae</taxon>
        <taxon>Stephanodiscales</taxon>
        <taxon>Stephanodiscaceae</taxon>
        <taxon>Stephanodiscus</taxon>
    </lineage>
</organism>
<feature type="coiled-coil region" evidence="1">
    <location>
        <begin position="14"/>
        <end position="72"/>
    </location>
</feature>
<proteinExistence type="predicted"/>
<protein>
    <submittedName>
        <fullName evidence="2">Uncharacterized protein</fullName>
    </submittedName>
</protein>
<accession>A0ABD3NJM8</accession>
<keyword evidence="3" id="KW-1185">Reference proteome</keyword>